<dbReference type="InterPro" id="IPR023213">
    <property type="entry name" value="CAT-like_dom_sf"/>
</dbReference>
<dbReference type="FunFam" id="3.40.50.980:FF:000001">
    <property type="entry name" value="Non-ribosomal peptide synthetase"/>
    <property type="match status" value="1"/>
</dbReference>
<dbReference type="GO" id="GO:0043041">
    <property type="term" value="P:amino acid activation for nonribosomal peptide biosynthetic process"/>
    <property type="evidence" value="ECO:0007669"/>
    <property type="project" value="TreeGrafter"/>
</dbReference>
<dbReference type="InterPro" id="IPR020845">
    <property type="entry name" value="AMP-binding_CS"/>
</dbReference>
<keyword evidence="3" id="KW-0596">Phosphopantetheine</keyword>
<feature type="domain" description="Carrier" evidence="7">
    <location>
        <begin position="1036"/>
        <end position="1114"/>
    </location>
</feature>
<proteinExistence type="predicted"/>
<protein>
    <submittedName>
        <fullName evidence="8">Non-ribosomal peptide synthetase</fullName>
    </submittedName>
</protein>
<dbReference type="InterPro" id="IPR044894">
    <property type="entry name" value="TubC_N_sf"/>
</dbReference>
<evidence type="ECO:0000256" key="3">
    <source>
        <dbReference type="ARBA" id="ARBA00022450"/>
    </source>
</evidence>
<dbReference type="InterPro" id="IPR020806">
    <property type="entry name" value="PKS_PP-bd"/>
</dbReference>
<dbReference type="GO" id="GO:0044550">
    <property type="term" value="P:secondary metabolite biosynthetic process"/>
    <property type="evidence" value="ECO:0007669"/>
    <property type="project" value="UniProtKB-ARBA"/>
</dbReference>
<dbReference type="PROSITE" id="PS50075">
    <property type="entry name" value="CARRIER"/>
    <property type="match status" value="1"/>
</dbReference>
<dbReference type="Gene3D" id="2.30.38.10">
    <property type="entry name" value="Luciferase, Domain 3"/>
    <property type="match status" value="1"/>
</dbReference>
<dbReference type="SUPFAM" id="SSF52777">
    <property type="entry name" value="CoA-dependent acyltransferases"/>
    <property type="match status" value="2"/>
</dbReference>
<dbReference type="FunFam" id="3.30.559.30:FF:000006">
    <property type="entry name" value="Yersiniabactin polyketide/non-ribosomal peptide synthetase"/>
    <property type="match status" value="1"/>
</dbReference>
<dbReference type="Pfam" id="PF18563">
    <property type="entry name" value="TubC_N"/>
    <property type="match status" value="1"/>
</dbReference>
<evidence type="ECO:0000256" key="6">
    <source>
        <dbReference type="SAM" id="MobiDB-lite"/>
    </source>
</evidence>
<dbReference type="InterPro" id="IPR057737">
    <property type="entry name" value="Condensation_MtbB-like"/>
</dbReference>
<dbReference type="Pfam" id="PF00501">
    <property type="entry name" value="AMP-binding"/>
    <property type="match status" value="1"/>
</dbReference>
<dbReference type="GO" id="GO:0031177">
    <property type="term" value="F:phosphopantetheine binding"/>
    <property type="evidence" value="ECO:0007669"/>
    <property type="project" value="InterPro"/>
</dbReference>
<dbReference type="CDD" id="cd19535">
    <property type="entry name" value="Cyc_NRPS"/>
    <property type="match status" value="1"/>
</dbReference>
<comment type="cofactor">
    <cofactor evidence="1">
        <name>pantetheine 4'-phosphate</name>
        <dbReference type="ChEBI" id="CHEBI:47942"/>
    </cofactor>
</comment>
<evidence type="ECO:0000256" key="2">
    <source>
        <dbReference type="ARBA" id="ARBA00004924"/>
    </source>
</evidence>
<dbReference type="GO" id="GO:0008610">
    <property type="term" value="P:lipid biosynthetic process"/>
    <property type="evidence" value="ECO:0007669"/>
    <property type="project" value="UniProtKB-ARBA"/>
</dbReference>
<dbReference type="RefSeq" id="WP_069965616.1">
    <property type="nucleotide sequence ID" value="NZ_CM124774.1"/>
</dbReference>
<dbReference type="OrthoDB" id="9765680at2"/>
<dbReference type="SMART" id="SM00823">
    <property type="entry name" value="PKS_PP"/>
    <property type="match status" value="1"/>
</dbReference>
<gene>
    <name evidence="8" type="ORF">BH720_02685</name>
</gene>
<dbReference type="InterPro" id="IPR045851">
    <property type="entry name" value="AMP-bd_C_sf"/>
</dbReference>
<dbReference type="InterPro" id="IPR001242">
    <property type="entry name" value="Condensation_dom"/>
</dbReference>
<dbReference type="InterPro" id="IPR010071">
    <property type="entry name" value="AA_adenyl_dom"/>
</dbReference>
<dbReference type="GO" id="GO:0016874">
    <property type="term" value="F:ligase activity"/>
    <property type="evidence" value="ECO:0007669"/>
    <property type="project" value="UniProtKB-KW"/>
</dbReference>
<dbReference type="Gene3D" id="1.10.1200.10">
    <property type="entry name" value="ACP-like"/>
    <property type="match status" value="1"/>
</dbReference>
<dbReference type="FunFam" id="3.30.300.30:FF:000010">
    <property type="entry name" value="Enterobactin synthetase component F"/>
    <property type="match status" value="1"/>
</dbReference>
<dbReference type="NCBIfam" id="TIGR01733">
    <property type="entry name" value="AA-adenyl-dom"/>
    <property type="match status" value="1"/>
</dbReference>
<organism evidence="8">
    <name type="scientific">Desertifilum tharense IPPAS B-1220</name>
    <dbReference type="NCBI Taxonomy" id="1781255"/>
    <lineage>
        <taxon>Bacteria</taxon>
        <taxon>Bacillati</taxon>
        <taxon>Cyanobacteriota</taxon>
        <taxon>Cyanophyceae</taxon>
        <taxon>Desertifilales</taxon>
        <taxon>Desertifilaceae</taxon>
        <taxon>Desertifilum</taxon>
    </lineage>
</organism>
<dbReference type="InterPro" id="IPR025110">
    <property type="entry name" value="AMP-bd_C"/>
</dbReference>
<dbReference type="STRING" id="1781255.BH720_02685"/>
<dbReference type="InterPro" id="IPR020459">
    <property type="entry name" value="AMP-binding"/>
</dbReference>
<evidence type="ECO:0000256" key="5">
    <source>
        <dbReference type="ARBA" id="ARBA00022598"/>
    </source>
</evidence>
<name>A0A1E5QPU7_9CYAN</name>
<dbReference type="InterPro" id="IPR000873">
    <property type="entry name" value="AMP-dep_synth/lig_dom"/>
</dbReference>
<dbReference type="Pfam" id="PF00668">
    <property type="entry name" value="Condensation"/>
    <property type="match status" value="1"/>
</dbReference>
<evidence type="ECO:0000256" key="1">
    <source>
        <dbReference type="ARBA" id="ARBA00001957"/>
    </source>
</evidence>
<feature type="region of interest" description="Disordered" evidence="6">
    <location>
        <begin position="1116"/>
        <end position="1148"/>
    </location>
</feature>
<dbReference type="Pfam" id="PF13193">
    <property type="entry name" value="AMP-binding_C"/>
    <property type="match status" value="1"/>
</dbReference>
<dbReference type="Gene3D" id="1.10.10.1830">
    <property type="entry name" value="Non-ribosomal peptide synthase, adenylation domain"/>
    <property type="match status" value="1"/>
</dbReference>
<comment type="pathway">
    <text evidence="2">Siderophore biosynthesis.</text>
</comment>
<dbReference type="SUPFAM" id="SSF56801">
    <property type="entry name" value="Acetyl-CoA synthetase-like"/>
    <property type="match status" value="1"/>
</dbReference>
<dbReference type="PANTHER" id="PTHR45527:SF10">
    <property type="entry name" value="PYOCHELIN SYNTHASE PCHF"/>
    <property type="match status" value="1"/>
</dbReference>
<dbReference type="Pfam" id="PF00550">
    <property type="entry name" value="PP-binding"/>
    <property type="match status" value="1"/>
</dbReference>
<dbReference type="InterPro" id="IPR009081">
    <property type="entry name" value="PP-bd_ACP"/>
</dbReference>
<evidence type="ECO:0000313" key="8">
    <source>
        <dbReference type="EMBL" id="OEJ76686.1"/>
    </source>
</evidence>
<evidence type="ECO:0000259" key="7">
    <source>
        <dbReference type="PROSITE" id="PS50075"/>
    </source>
</evidence>
<dbReference type="InterPro" id="IPR036736">
    <property type="entry name" value="ACP-like_sf"/>
</dbReference>
<reference evidence="8" key="1">
    <citation type="submission" date="2016-09" db="EMBL/GenBank/DDBJ databases">
        <title>Draft genome of thermotolerant cyanobacterium Desertifilum sp. strain IPPAS B-1220.</title>
        <authorList>
            <person name="Sinetova M.A."/>
            <person name="Bolakhan K."/>
            <person name="Zayadan B.K."/>
            <person name="Mironov K.S."/>
            <person name="Ustinova V."/>
            <person name="Kupriyanova E.V."/>
            <person name="Sidorov R.A."/>
            <person name="Skrypnik A.N."/>
            <person name="Gogoleva N.E."/>
            <person name="Gogolev Y.V."/>
            <person name="Los D.A."/>
        </authorList>
    </citation>
    <scope>NUCLEOTIDE SEQUENCE [LARGE SCALE GENOMIC DNA]</scope>
    <source>
        <strain evidence="8">IPPAS B-1220</strain>
    </source>
</reference>
<accession>A0A1E5QPU7</accession>
<dbReference type="SUPFAM" id="SSF47336">
    <property type="entry name" value="ACP-like"/>
    <property type="match status" value="1"/>
</dbReference>
<dbReference type="PRINTS" id="PR00154">
    <property type="entry name" value="AMPBINDING"/>
</dbReference>
<evidence type="ECO:0000256" key="4">
    <source>
        <dbReference type="ARBA" id="ARBA00022553"/>
    </source>
</evidence>
<dbReference type="Gene3D" id="3.40.50.980">
    <property type="match status" value="2"/>
</dbReference>
<dbReference type="FunFam" id="3.30.559.10:FF:000023">
    <property type="entry name" value="Non-ribosomal peptide synthetase"/>
    <property type="match status" value="1"/>
</dbReference>
<dbReference type="Gene3D" id="3.30.559.30">
    <property type="entry name" value="Nonribosomal peptide synthetase, condensation domain"/>
    <property type="match status" value="1"/>
</dbReference>
<dbReference type="Gene3D" id="3.30.559.10">
    <property type="entry name" value="Chloramphenicol acetyltransferase-like domain"/>
    <property type="match status" value="1"/>
</dbReference>
<dbReference type="CDD" id="cd12114">
    <property type="entry name" value="A_NRPS_TlmIV_like"/>
    <property type="match status" value="1"/>
</dbReference>
<dbReference type="EMBL" id="MJGC01000032">
    <property type="protein sequence ID" value="OEJ76686.1"/>
    <property type="molecule type" value="Genomic_DNA"/>
</dbReference>
<dbReference type="GO" id="GO:0005737">
    <property type="term" value="C:cytoplasm"/>
    <property type="evidence" value="ECO:0007669"/>
    <property type="project" value="TreeGrafter"/>
</dbReference>
<keyword evidence="4" id="KW-0597">Phosphoprotein</keyword>
<dbReference type="PANTHER" id="PTHR45527">
    <property type="entry name" value="NONRIBOSOMAL PEPTIDE SYNTHETASE"/>
    <property type="match status" value="1"/>
</dbReference>
<dbReference type="Gene3D" id="3.30.300.30">
    <property type="match status" value="1"/>
</dbReference>
<dbReference type="InterPro" id="IPR041464">
    <property type="entry name" value="TubC_N"/>
</dbReference>
<comment type="caution">
    <text evidence="8">The sequence shown here is derived from an EMBL/GenBank/DDBJ whole genome shotgun (WGS) entry which is preliminary data.</text>
</comment>
<dbReference type="PROSITE" id="PS00455">
    <property type="entry name" value="AMP_BINDING"/>
    <property type="match status" value="1"/>
</dbReference>
<dbReference type="AlphaFoldDB" id="A0A1E5QPU7"/>
<sequence length="1148" mass="128698">MELHLLLDTLANQGVKLAAQENSLEINAPKGAITPELRHWLGHYKSEILALLRQKQEKSNLPAIVPQPQLRYEPFPLTDMQYAFWVGRSGVLELGDVANHGYYEIEGEDLDLDRLNWALQQLIQRHDMLRAIVLPDGQQQVLSEVPPYQMSIVDLRGVDAATATEKLSAIRDRLSHQVVPADRWPLFEFSATRLDGGRVRLHISYDLQVFDAWSLFRLFDEWFLLYQNPQASLPALELSFRDYVLALQGLQETEEFTRSQHYWLSRLDSLPPAPDLPLAKTPQELQHHRTQRYEAKLESTLWAQLKQRASQAGLTPSGVLLAAFAEILTLWGKNPQFTINLALFNRLPLHPQVNDLLGDFTSVTLLAVDNSQAEPFQQRAIRLQQQLWRDLEHRHFSGVRVVRELARRRGSAPSAMPIVFTSTIGFNSLGQETLTFSHFGEMVYGISQASQAWMDIQVWEEKGTLTFNWDVVAELFPEGLIEAMFSAYHRLLQQLATSELVWTNPTRRLLSPDQLAQREAANATDAPISDALLQVLFAQQVAVQPQHRAVVSVQRTLTYQQLYDLAQQVGHRLRRLGVAPNHPVAVVMEKGWEQVVAVFGILTAGGAYVPIDPSLPRDRLYYLLENSNAQIILTQTHLKDSLEVPPGVTRLCVEDCASESTTPLSPIQTPDDLAYIIYTSGSTGLPKGVMITHRNVANLVVYTNQQFQVGCQDAILGVTALNHDLSVYDIFGLLSAGGTLVLPDASQVKDPHHWAEWLQREPITLWNSVPPMMEMLVEGAEASLPHLRLAILGGDWLPVSLPNRIQALAPNVQVLSIGGPTETTVWNIGYLVTAVDPSWKSIPYGKPMANSKYYILNSALADCPVWVPGEMYCAGVQVAKGYWRNPEKTQASFITHPRTGERLYRTGDVGRYLPDGNIEFLGRADFQIKIRGYRIEAGEVEAALLQHPAVRAAVVMAMGESSRQARLVAYLIPQAKSLLNLAELSDFLKQKLPDYMIPSGFSVLEAFPLSANGKIDRRRLAQQNAEVHKVEAYYVAPKSDLERQVVEAVQAALGVEKVGINDNFFDLGGNSLLLTKIYRKLSELLPDRVQCLTLMDLFKYPTTRALVQYLSADSSFSASEPSSGREQQILQGKSRLQKRFAQSRISKQ</sequence>
<keyword evidence="5" id="KW-0436">Ligase</keyword>
<dbReference type="FunFam" id="3.40.50.12780:FF:000012">
    <property type="entry name" value="Non-ribosomal peptide synthetase"/>
    <property type="match status" value="1"/>
</dbReference>